<proteinExistence type="predicted"/>
<keyword evidence="2" id="KW-1185">Reference proteome</keyword>
<reference evidence="1" key="1">
    <citation type="submission" date="2022-11" db="EMBL/GenBank/DDBJ databases">
        <title>Hoeflea poritis sp. nov., isolated from scleractinian coral Porites lutea.</title>
        <authorList>
            <person name="Zhang G."/>
            <person name="Wei Q."/>
            <person name="Cai L."/>
        </authorList>
    </citation>
    <scope>NUCLEOTIDE SEQUENCE</scope>
    <source>
        <strain evidence="1">E7-10</strain>
    </source>
</reference>
<name>A0ABT4VMU9_9HYPH</name>
<evidence type="ECO:0000313" key="2">
    <source>
        <dbReference type="Proteomes" id="UP001148313"/>
    </source>
</evidence>
<organism evidence="1 2">
    <name type="scientific">Hoeflea poritis</name>
    <dbReference type="NCBI Taxonomy" id="2993659"/>
    <lineage>
        <taxon>Bacteria</taxon>
        <taxon>Pseudomonadati</taxon>
        <taxon>Pseudomonadota</taxon>
        <taxon>Alphaproteobacteria</taxon>
        <taxon>Hyphomicrobiales</taxon>
        <taxon>Rhizobiaceae</taxon>
        <taxon>Hoeflea</taxon>
    </lineage>
</organism>
<dbReference type="RefSeq" id="WP_271089766.1">
    <property type="nucleotide sequence ID" value="NZ_JAPJZH010000006.1"/>
</dbReference>
<evidence type="ECO:0000313" key="1">
    <source>
        <dbReference type="EMBL" id="MDA4846048.1"/>
    </source>
</evidence>
<accession>A0ABT4VMU9</accession>
<gene>
    <name evidence="1" type="ORF">OOZ53_11855</name>
</gene>
<dbReference type="Proteomes" id="UP001148313">
    <property type="component" value="Unassembled WGS sequence"/>
</dbReference>
<sequence>MATQWAELEPALLEAHRNEDAGRLAELYLKAGEAAEAEGDTDKAGFFLVHAYVYALEEGMALANEIHARLKRLGREQ</sequence>
<comment type="caution">
    <text evidence="1">The sequence shown here is derived from an EMBL/GenBank/DDBJ whole genome shotgun (WGS) entry which is preliminary data.</text>
</comment>
<protein>
    <submittedName>
        <fullName evidence="1">Uncharacterized protein</fullName>
    </submittedName>
</protein>
<dbReference type="EMBL" id="JAPJZH010000006">
    <property type="protein sequence ID" value="MDA4846048.1"/>
    <property type="molecule type" value="Genomic_DNA"/>
</dbReference>